<comment type="caution">
    <text evidence="1">The sequence shown here is derived from an EMBL/GenBank/DDBJ whole genome shotgun (WGS) entry which is preliminary data.</text>
</comment>
<name>A0AAE1R8B3_9SOLA</name>
<protein>
    <submittedName>
        <fullName evidence="1">Uncharacterized protein</fullName>
    </submittedName>
</protein>
<keyword evidence="2" id="KW-1185">Reference proteome</keyword>
<reference evidence="1" key="1">
    <citation type="submission" date="2023-12" db="EMBL/GenBank/DDBJ databases">
        <title>Genome assembly of Anisodus tanguticus.</title>
        <authorList>
            <person name="Wang Y.-J."/>
        </authorList>
    </citation>
    <scope>NUCLEOTIDE SEQUENCE</scope>
    <source>
        <strain evidence="1">KB-2021</strain>
        <tissue evidence="1">Leaf</tissue>
    </source>
</reference>
<gene>
    <name evidence="1" type="ORF">RND71_032947</name>
</gene>
<proteinExistence type="predicted"/>
<accession>A0AAE1R8B3</accession>
<dbReference type="AlphaFoldDB" id="A0AAE1R8B3"/>
<dbReference type="EMBL" id="JAVYJV010000018">
    <property type="protein sequence ID" value="KAK4346608.1"/>
    <property type="molecule type" value="Genomic_DNA"/>
</dbReference>
<organism evidence="1 2">
    <name type="scientific">Anisodus tanguticus</name>
    <dbReference type="NCBI Taxonomy" id="243964"/>
    <lineage>
        <taxon>Eukaryota</taxon>
        <taxon>Viridiplantae</taxon>
        <taxon>Streptophyta</taxon>
        <taxon>Embryophyta</taxon>
        <taxon>Tracheophyta</taxon>
        <taxon>Spermatophyta</taxon>
        <taxon>Magnoliopsida</taxon>
        <taxon>eudicotyledons</taxon>
        <taxon>Gunneridae</taxon>
        <taxon>Pentapetalae</taxon>
        <taxon>asterids</taxon>
        <taxon>lamiids</taxon>
        <taxon>Solanales</taxon>
        <taxon>Solanaceae</taxon>
        <taxon>Solanoideae</taxon>
        <taxon>Hyoscyameae</taxon>
        <taxon>Anisodus</taxon>
    </lineage>
</organism>
<evidence type="ECO:0000313" key="1">
    <source>
        <dbReference type="EMBL" id="KAK4346608.1"/>
    </source>
</evidence>
<dbReference type="Proteomes" id="UP001291623">
    <property type="component" value="Unassembled WGS sequence"/>
</dbReference>
<sequence>MVLNRTVRLFDVGSTKSRALEDSSGVRYLLCLVIVHIKYANMDSMNISRSTIQTLWR</sequence>
<evidence type="ECO:0000313" key="2">
    <source>
        <dbReference type="Proteomes" id="UP001291623"/>
    </source>
</evidence>